<gene>
    <name evidence="7" type="primary">fliO</name>
    <name evidence="7" type="ORF">EHQ17_03205</name>
</gene>
<keyword evidence="3 5" id="KW-1133">Transmembrane helix</keyword>
<dbReference type="GO" id="GO:0044781">
    <property type="term" value="P:bacterial-type flagellum organization"/>
    <property type="evidence" value="ECO:0007669"/>
    <property type="project" value="UniProtKB-UniRule"/>
</dbReference>
<protein>
    <recommendedName>
        <fullName evidence="5">Flagellar protein</fullName>
    </recommendedName>
</protein>
<comment type="subcellular location">
    <subcellularLocation>
        <location evidence="5">Cell membrane</location>
    </subcellularLocation>
    <subcellularLocation>
        <location evidence="5">Bacterial flagellum basal body</location>
    </subcellularLocation>
</comment>
<feature type="region of interest" description="Disordered" evidence="6">
    <location>
        <begin position="231"/>
        <end position="280"/>
    </location>
</feature>
<dbReference type="GO" id="GO:0005886">
    <property type="term" value="C:plasma membrane"/>
    <property type="evidence" value="ECO:0007669"/>
    <property type="project" value="UniProtKB-SubCell"/>
</dbReference>
<comment type="similarity">
    <text evidence="5">Belongs to the FliO/MopB family.</text>
</comment>
<evidence type="ECO:0000256" key="2">
    <source>
        <dbReference type="ARBA" id="ARBA00022692"/>
    </source>
</evidence>
<keyword evidence="5" id="KW-0975">Bacterial flagellum</keyword>
<comment type="caution">
    <text evidence="7">The sequence shown here is derived from an EMBL/GenBank/DDBJ whole genome shotgun (WGS) entry which is preliminary data.</text>
</comment>
<evidence type="ECO:0000313" key="7">
    <source>
        <dbReference type="EMBL" id="TGK37570.1"/>
    </source>
</evidence>
<organism evidence="7 8">
    <name type="scientific">Leptospira gomenensis</name>
    <dbReference type="NCBI Taxonomy" id="2484974"/>
    <lineage>
        <taxon>Bacteria</taxon>
        <taxon>Pseudomonadati</taxon>
        <taxon>Spirochaetota</taxon>
        <taxon>Spirochaetia</taxon>
        <taxon>Leptospirales</taxon>
        <taxon>Leptospiraceae</taxon>
        <taxon>Leptospira</taxon>
    </lineage>
</organism>
<keyword evidence="1 5" id="KW-1003">Cell membrane</keyword>
<evidence type="ECO:0000256" key="6">
    <source>
        <dbReference type="SAM" id="MobiDB-lite"/>
    </source>
</evidence>
<feature type="compositionally biased region" description="Basic and acidic residues" evidence="6">
    <location>
        <begin position="43"/>
        <end position="61"/>
    </location>
</feature>
<dbReference type="NCBIfam" id="TIGR03500">
    <property type="entry name" value="FliO_TIGR"/>
    <property type="match status" value="1"/>
</dbReference>
<dbReference type="Proteomes" id="UP000298277">
    <property type="component" value="Unassembled WGS sequence"/>
</dbReference>
<evidence type="ECO:0000256" key="3">
    <source>
        <dbReference type="ARBA" id="ARBA00022989"/>
    </source>
</evidence>
<dbReference type="AlphaFoldDB" id="A0A5F1YH43"/>
<keyword evidence="2 5" id="KW-0812">Transmembrane</keyword>
<name>A0A5F1YH43_9LEPT</name>
<keyword evidence="7" id="KW-0966">Cell projection</keyword>
<sequence length="280" mass="30810">MKSAAYSRTFRAGILHSIILLFLFFFFALSSDAQSERELMDEALKKELGQTPSSDRDDKKKSGSAAEVSKEKKTSSGTPSNDSAETNGQKSDSGQTIAPESNPVEERYRPKDEGPGIAGTLFRVVFILGLLCVGLYYILKYVAKNREGRLPVRGEMNVLSSLILGPNKQLQIVEVSGQLLVLGVADHGINLITEISDPEVKHRILQKKETYQPPEGGFLVTVLEQIKDLNSRISGTQEGPPDSKEAGGAAREEKRKQARKKLEELKEKTSSLESGLFDLR</sequence>
<keyword evidence="7" id="KW-0969">Cilium</keyword>
<proteinExistence type="inferred from homology"/>
<dbReference type="GO" id="GO:0009425">
    <property type="term" value="C:bacterial-type flagellum basal body"/>
    <property type="evidence" value="ECO:0007669"/>
    <property type="project" value="UniProtKB-SubCell"/>
</dbReference>
<feature type="region of interest" description="Disordered" evidence="6">
    <location>
        <begin position="43"/>
        <end position="112"/>
    </location>
</feature>
<evidence type="ECO:0000256" key="4">
    <source>
        <dbReference type="ARBA" id="ARBA00023136"/>
    </source>
</evidence>
<keyword evidence="7" id="KW-0282">Flagellum</keyword>
<dbReference type="EMBL" id="RQFA01000014">
    <property type="protein sequence ID" value="TGK37570.1"/>
    <property type="molecule type" value="Genomic_DNA"/>
</dbReference>
<feature type="compositionally biased region" description="Basic and acidic residues" evidence="6">
    <location>
        <begin position="241"/>
        <end position="270"/>
    </location>
</feature>
<keyword evidence="4 5" id="KW-0472">Membrane</keyword>
<evidence type="ECO:0000313" key="8">
    <source>
        <dbReference type="Proteomes" id="UP000298277"/>
    </source>
</evidence>
<dbReference type="OrthoDB" id="327599at2"/>
<dbReference type="Pfam" id="PF04347">
    <property type="entry name" value="FliO"/>
    <property type="match status" value="1"/>
</dbReference>
<feature type="compositionally biased region" description="Polar residues" evidence="6">
    <location>
        <begin position="75"/>
        <end position="99"/>
    </location>
</feature>
<accession>A0A5F1YH43</accession>
<keyword evidence="8" id="KW-1185">Reference proteome</keyword>
<dbReference type="InterPro" id="IPR022781">
    <property type="entry name" value="Flagellar_biosynth_FliO"/>
</dbReference>
<reference evidence="7" key="1">
    <citation type="journal article" date="2019" name="PLoS Negl. Trop. Dis.">
        <title>Revisiting the worldwide diversity of Leptospira species in the environment.</title>
        <authorList>
            <person name="Vincent A.T."/>
            <person name="Schiettekatte O."/>
            <person name="Bourhy P."/>
            <person name="Veyrier F.J."/>
            <person name="Picardeau M."/>
        </authorList>
    </citation>
    <scope>NUCLEOTIDE SEQUENCE [LARGE SCALE GENOMIC DNA]</scope>
    <source>
        <strain evidence="7">201800299</strain>
    </source>
</reference>
<evidence type="ECO:0000256" key="5">
    <source>
        <dbReference type="RuleBase" id="RU362064"/>
    </source>
</evidence>
<evidence type="ECO:0000256" key="1">
    <source>
        <dbReference type="ARBA" id="ARBA00022475"/>
    </source>
</evidence>
<feature type="transmembrane region" description="Helical" evidence="5">
    <location>
        <begin position="117"/>
        <end position="139"/>
    </location>
</feature>